<dbReference type="Gene3D" id="3.80.10.10">
    <property type="entry name" value="Ribonuclease Inhibitor"/>
    <property type="match status" value="1"/>
</dbReference>
<name>A0ABQ8VR37_9AGAR</name>
<dbReference type="InterPro" id="IPR001810">
    <property type="entry name" value="F-box_dom"/>
</dbReference>
<dbReference type="InterPro" id="IPR032675">
    <property type="entry name" value="LRR_dom_sf"/>
</dbReference>
<comment type="caution">
    <text evidence="2">The sequence shown here is derived from an EMBL/GenBank/DDBJ whole genome shotgun (WGS) entry which is preliminary data.</text>
</comment>
<keyword evidence="3" id="KW-1185">Reference proteome</keyword>
<gene>
    <name evidence="2" type="ORF">C8R41DRAFT_978643</name>
</gene>
<organism evidence="2 3">
    <name type="scientific">Lentinula lateritia</name>
    <dbReference type="NCBI Taxonomy" id="40482"/>
    <lineage>
        <taxon>Eukaryota</taxon>
        <taxon>Fungi</taxon>
        <taxon>Dikarya</taxon>
        <taxon>Basidiomycota</taxon>
        <taxon>Agaricomycotina</taxon>
        <taxon>Agaricomycetes</taxon>
        <taxon>Agaricomycetidae</taxon>
        <taxon>Agaricales</taxon>
        <taxon>Marasmiineae</taxon>
        <taxon>Omphalotaceae</taxon>
        <taxon>Lentinula</taxon>
    </lineage>
</organism>
<feature type="domain" description="F-box" evidence="1">
    <location>
        <begin position="68"/>
        <end position="117"/>
    </location>
</feature>
<dbReference type="EMBL" id="JANVFT010000013">
    <property type="protein sequence ID" value="KAJ4498853.1"/>
    <property type="molecule type" value="Genomic_DNA"/>
</dbReference>
<dbReference type="SUPFAM" id="SSF52047">
    <property type="entry name" value="RNI-like"/>
    <property type="match status" value="1"/>
</dbReference>
<accession>A0ABQ8VR37</accession>
<reference evidence="2" key="1">
    <citation type="submission" date="2022-08" db="EMBL/GenBank/DDBJ databases">
        <title>A Global Phylogenomic Analysis of the Shiitake Genus Lentinula.</title>
        <authorList>
            <consortium name="DOE Joint Genome Institute"/>
            <person name="Sierra-Patev S."/>
            <person name="Min B."/>
            <person name="Naranjo-Ortiz M."/>
            <person name="Looney B."/>
            <person name="Konkel Z."/>
            <person name="Slot J.C."/>
            <person name="Sakamoto Y."/>
            <person name="Steenwyk J.L."/>
            <person name="Rokas A."/>
            <person name="Carro J."/>
            <person name="Camarero S."/>
            <person name="Ferreira P."/>
            <person name="Molpeceres G."/>
            <person name="Ruiz-Duenas F.J."/>
            <person name="Serrano A."/>
            <person name="Henrissat B."/>
            <person name="Drula E."/>
            <person name="Hughes K.W."/>
            <person name="Mata J.L."/>
            <person name="Ishikawa N.K."/>
            <person name="Vargas-Isla R."/>
            <person name="Ushijima S."/>
            <person name="Smith C.A."/>
            <person name="Ahrendt S."/>
            <person name="Andreopoulos W."/>
            <person name="He G."/>
            <person name="Labutti K."/>
            <person name="Lipzen A."/>
            <person name="Ng V."/>
            <person name="Riley R."/>
            <person name="Sandor L."/>
            <person name="Barry K."/>
            <person name="Martinez A.T."/>
            <person name="Xiao Y."/>
            <person name="Gibbons J.G."/>
            <person name="Terashima K."/>
            <person name="Grigoriev I.V."/>
            <person name="Hibbett D.S."/>
        </authorList>
    </citation>
    <scope>NUCLEOTIDE SEQUENCE</scope>
    <source>
        <strain evidence="2">RHP3577 ss4</strain>
    </source>
</reference>
<evidence type="ECO:0000313" key="3">
    <source>
        <dbReference type="Proteomes" id="UP001150217"/>
    </source>
</evidence>
<sequence length="647" mass="74748">MTIMPSADLPDQLDQLAKMLRDLTLMESMPRLQLSSTSEREDMRMAIDSGIDILANLKSYRNALALISFLPDELLSDIFYTVMIAEGPWSQGWCRLMFVCRRWHRVVMDHGRLWSWISEGNPFGYKFHRMKVWEKRSKGFPLSLKFSNKQITPLFIRNSHRVRLLNVEGPKSDFIHFFGDIRDLPMLESLRLSLRPLDEQPATPIYLPSFLVQGGVPRLRVLCLEDVFFESGKQLQVLANLTHLELARRIENIQPVLPSLRDIYNTIKLSPVLQSLKIRHYVRISSDVQHLPPISLPVLRLLDLNMDIQIISSILQFLVFPHTTKTSFIAHSPTQHDASYIQGVKSLMIHVRRHSRHKDALVLRSANIDCGIFLSFSFSQNDTCPKYFLGSEKPLIHILLYPASQRENRQMIVKTINALPLEKLAVFDATQVTCNNIEPDMEPYKQQFSWETWRTLVRLLPVGITIRIGVNNAMLALLSGAIDAMKRVPDTFPSGRRLKRLHRQQGVGSLPLSNLVLLASHNIPFRLHGTVDTSDQERLYNGLLDYLVKYRDLNTQLKPKGRPLEALSFEDLRLPFARQFAERLCEVTGKLSYDDILWDPVEMRQQVRRLRKQLRRLRRIHPELDFPEDNLNLSPLSSDSESELESN</sequence>
<dbReference type="Pfam" id="PF12937">
    <property type="entry name" value="F-box-like"/>
    <property type="match status" value="1"/>
</dbReference>
<dbReference type="SUPFAM" id="SSF81383">
    <property type="entry name" value="F-box domain"/>
    <property type="match status" value="1"/>
</dbReference>
<protein>
    <recommendedName>
        <fullName evidence="1">F-box domain-containing protein</fullName>
    </recommendedName>
</protein>
<proteinExistence type="predicted"/>
<evidence type="ECO:0000313" key="2">
    <source>
        <dbReference type="EMBL" id="KAJ4498853.1"/>
    </source>
</evidence>
<dbReference type="InterPro" id="IPR036047">
    <property type="entry name" value="F-box-like_dom_sf"/>
</dbReference>
<dbReference type="Gene3D" id="1.20.1280.50">
    <property type="match status" value="1"/>
</dbReference>
<dbReference type="Proteomes" id="UP001150217">
    <property type="component" value="Unassembled WGS sequence"/>
</dbReference>
<evidence type="ECO:0000259" key="1">
    <source>
        <dbReference type="Pfam" id="PF12937"/>
    </source>
</evidence>